<evidence type="ECO:0008006" key="4">
    <source>
        <dbReference type="Google" id="ProtNLM"/>
    </source>
</evidence>
<sequence length="1619" mass="174597">MSGVDIEGKEENAAAELLAAGAVLPPGGQAEGAVPIAARAYTHPALDDRVVVRLAPADLGAAEDLAAGFLGLVPDGEPAIVGAGPRQTLGFPEWVLAHHPEDGHRALAVVPELDRLSKQAKTKPKAAMDGMVGLGQRLASSVPHLLPTYFERAGRAFLAVENAQYAGQLFSRARKAEVEHGLDVDEDRLDEVFLEYALAGALPVKTLSGYAKELSARVAPAGALRRYTTLCVRRASGGMPPSAQMGNDLRRLAREAGGDALEVETEYVAEMLELPATTRAGAGWWKAHRAALVELAKRRPETRGRLLDLMPSYDEHRLSDLWLEVLVDSGAIEGLYDAAVPAAQRPRDGSAGWLRRYLKFRRDGWRLPSRQEALEELVARMAERLRAELAADGSALPVPSSLDLLDLMLELGLPIEDPTRVRVLPLEAWARSEERRALTALAADERFHEGLHYSFDRLGPSEITVFRALAETDLRDLLTSWVRVVAGRSFAMGLPGLPSALHRLSWLPGEILSLAEDAVRAATKADLGEVLARTLRTGLFDELSWPAFEEAVNELSDRDNARNLVITEEWPYLVVANKAKAVVVGVEGRVLEHDLRVPADAHETCFHYVDGDLLVYWLSSNVSHGYWLSEPGRVLRLEGENPDSLTLNWHRGTEPVTLAVPGGGRTTAHGMIRPGDSVLPEAGGEIITDGRGYWVRRYRDNGHSYWTEYDPASGEFGRESVPAFLTRHAGEPDDGEPALDGWLLPFPGEGPTPVGPVVDGLVGMRLIRKDGSLRAEDLSGKSSLYNDNGGWIPGTLYFPGDDSPRTYVRQSWRVDLHDADGTHTAQVVTDGPAGAYALGTVILPPLRYWTHMSARDERGSAALRGIGAETGGALLDAVAKGGDPVEAIRALLPEVTHESLIAGIAGIVQKASEQRTTLDETVVRLEQTLAGEVEEEHVDGPSDRQFLEALSGVTGGSRYWGDESRTAAGILHHYAVLADGSAEPADPGALHLDQRPLPATRMSIDAVFGAREAAIFRALTWATDNEARETLRYLSGALDRAGFTADAAGRWRQVAFRLPNARTRLPNGSTRPGHWRGTLALPGGGFLAFEDWKLQDTGDVFNGIFHDPSGAFEAPAPYEALSITEFEGWWSRPLPPSAYLAALDERGPAPWFADAAAEFARLTGTTPTIAALVVSGLPRLDSSDHSFLPAEIRKALGVKVAEAAVARAEVRSLPARLRGAVVGALLPDDPAELWTRGPDVAAAAEVWNRERGGQIALPEALLAEAKKAVAVGWDAAASMRAVLAPASSPQLTRDLAWKVDGDKVVVAAGDTEGFTAQVLTGTALMTAWLAYRLPAGDPLRATLPEALAAIRARLAHPGLMLGFDRYFDVTAFRKAAGAPTEEGTGFVRYGAIVLPTHDDLPYPALRTSLLDEAGEDPYLPALRSAAGEPFAIELALRIVKSERFAALLADPGDPVEGERSKDGTWYPQDPGRSVPDVVAEVAGAYGLSADAAAVYLMLLALPDPSDRNTARWTGWRPARLKAARAELAASDLVVEARRTRAGRTLFLPGPWTDARSPAPSMESWKHTMFDLAPGGTTPLRTVVPTEPVADLFRKAWRRIADGDGPRFADLQVRKGGRRR</sequence>
<dbReference type="Proteomes" id="UP000272400">
    <property type="component" value="Unassembled WGS sequence"/>
</dbReference>
<dbReference type="EMBL" id="RJKE01000001">
    <property type="protein sequence ID" value="ROO89656.1"/>
    <property type="molecule type" value="Genomic_DNA"/>
</dbReference>
<evidence type="ECO:0000313" key="3">
    <source>
        <dbReference type="Proteomes" id="UP000272400"/>
    </source>
</evidence>
<comment type="caution">
    <text evidence="2">The sequence shown here is derived from an EMBL/GenBank/DDBJ whole genome shotgun (WGS) entry which is preliminary data.</text>
</comment>
<keyword evidence="3" id="KW-1185">Reference proteome</keyword>
<proteinExistence type="predicted"/>
<name>A0A3N1D838_9ACTN</name>
<evidence type="ECO:0000313" key="2">
    <source>
        <dbReference type="EMBL" id="ROO89656.1"/>
    </source>
</evidence>
<organism evidence="2 3">
    <name type="scientific">Actinocorallia herbida</name>
    <dbReference type="NCBI Taxonomy" id="58109"/>
    <lineage>
        <taxon>Bacteria</taxon>
        <taxon>Bacillati</taxon>
        <taxon>Actinomycetota</taxon>
        <taxon>Actinomycetes</taxon>
        <taxon>Streptosporangiales</taxon>
        <taxon>Thermomonosporaceae</taxon>
        <taxon>Actinocorallia</taxon>
    </lineage>
</organism>
<feature type="region of interest" description="Disordered" evidence="1">
    <location>
        <begin position="1450"/>
        <end position="1471"/>
    </location>
</feature>
<reference evidence="2 3" key="1">
    <citation type="submission" date="2018-11" db="EMBL/GenBank/DDBJ databases">
        <title>Sequencing the genomes of 1000 actinobacteria strains.</title>
        <authorList>
            <person name="Klenk H.-P."/>
        </authorList>
    </citation>
    <scope>NUCLEOTIDE SEQUENCE [LARGE SCALE GENOMIC DNA]</scope>
    <source>
        <strain evidence="2 3">DSM 44254</strain>
    </source>
</reference>
<dbReference type="RefSeq" id="WP_211360118.1">
    <property type="nucleotide sequence ID" value="NZ_RJKE01000001.1"/>
</dbReference>
<gene>
    <name evidence="2" type="ORF">EDD29_7361</name>
</gene>
<protein>
    <recommendedName>
        <fullName evidence="4">DNA-binding protein</fullName>
    </recommendedName>
</protein>
<evidence type="ECO:0000256" key="1">
    <source>
        <dbReference type="SAM" id="MobiDB-lite"/>
    </source>
</evidence>
<accession>A0A3N1D838</accession>